<dbReference type="AlphaFoldDB" id="A0A7J6XF91"/>
<dbReference type="InterPro" id="IPR013087">
    <property type="entry name" value="Znf_C2H2_type"/>
</dbReference>
<accession>A0A7J6XF91</accession>
<dbReference type="Gene3D" id="2.120.10.80">
    <property type="entry name" value="Kelch-type beta propeller"/>
    <property type="match status" value="1"/>
</dbReference>
<comment type="caution">
    <text evidence="4">The sequence shown here is derived from an EMBL/GenBank/DDBJ whole genome shotgun (WGS) entry which is preliminary data.</text>
</comment>
<dbReference type="PROSITE" id="PS00028">
    <property type="entry name" value="ZINC_FINGER_C2H2_1"/>
    <property type="match status" value="1"/>
</dbReference>
<dbReference type="CDD" id="cd22152">
    <property type="entry name" value="F-box_AtAFR-like"/>
    <property type="match status" value="1"/>
</dbReference>
<keyword evidence="2" id="KW-0677">Repeat</keyword>
<proteinExistence type="predicted"/>
<dbReference type="Pfam" id="PF01344">
    <property type="entry name" value="Kelch_1"/>
    <property type="match status" value="1"/>
</dbReference>
<dbReference type="Proteomes" id="UP000554482">
    <property type="component" value="Unassembled WGS sequence"/>
</dbReference>
<dbReference type="InterPro" id="IPR015915">
    <property type="entry name" value="Kelch-typ_b-propeller"/>
</dbReference>
<feature type="domain" description="C2H2-type" evidence="3">
    <location>
        <begin position="110"/>
        <end position="133"/>
    </location>
</feature>
<evidence type="ECO:0000313" key="4">
    <source>
        <dbReference type="EMBL" id="KAF5208451.1"/>
    </source>
</evidence>
<dbReference type="PANTHER" id="PTHR46344">
    <property type="entry name" value="OS02G0202900 PROTEIN"/>
    <property type="match status" value="1"/>
</dbReference>
<dbReference type="EMBL" id="JABWDY010000028">
    <property type="protein sequence ID" value="KAF5208451.1"/>
    <property type="molecule type" value="Genomic_DNA"/>
</dbReference>
<dbReference type="SUPFAM" id="SSF117281">
    <property type="entry name" value="Kelch motif"/>
    <property type="match status" value="1"/>
</dbReference>
<dbReference type="Pfam" id="PF00646">
    <property type="entry name" value="F-box"/>
    <property type="match status" value="1"/>
</dbReference>
<dbReference type="SMART" id="SM00612">
    <property type="entry name" value="Kelch"/>
    <property type="match status" value="2"/>
</dbReference>
<evidence type="ECO:0000256" key="2">
    <source>
        <dbReference type="ARBA" id="ARBA00022737"/>
    </source>
</evidence>
<evidence type="ECO:0000313" key="5">
    <source>
        <dbReference type="Proteomes" id="UP000554482"/>
    </source>
</evidence>
<organism evidence="4 5">
    <name type="scientific">Thalictrum thalictroides</name>
    <name type="common">Rue-anemone</name>
    <name type="synonym">Anemone thalictroides</name>
    <dbReference type="NCBI Taxonomy" id="46969"/>
    <lineage>
        <taxon>Eukaryota</taxon>
        <taxon>Viridiplantae</taxon>
        <taxon>Streptophyta</taxon>
        <taxon>Embryophyta</taxon>
        <taxon>Tracheophyta</taxon>
        <taxon>Spermatophyta</taxon>
        <taxon>Magnoliopsida</taxon>
        <taxon>Ranunculales</taxon>
        <taxon>Ranunculaceae</taxon>
        <taxon>Thalictroideae</taxon>
        <taxon>Thalictrum</taxon>
    </lineage>
</organism>
<sequence>MAEMDSGRESMYEAIIPGLPDDLAFRCLAMVSHGYHGLLQAVSKRWRDVVLSSDYSNLKAREGWSGNWLFVLTEGDNNQWIAYDPEPNRWHPLPKIPRTDPSWHHYGFSCVCVCNRFLVLGGSYALHEPVYPHQRPLVTNDVMQFDPFKQQWCKVASMQTPRSHFACSVVCGKVYVAGGRTTSSTKGLSSAEVYDPCVDRWEELPPMATTQMDCLGLTYKGRFHVLSDQVGLPEQNKSEVFSPSDRTWDRVEDLWPFSRAMQFAVTVVGNDKVYTVVDWGESSIKTREADQGEWYNVGSVPPVILHGHSRPLEAFGHGFAALCRELYIVGGKVLKWDESGAGRFDIVKLDTVRVCDPTIVPFKWRETKPMCGSARGAVLGFASMEE</sequence>
<gene>
    <name evidence="4" type="ORF">FRX31_001961</name>
</gene>
<dbReference type="OrthoDB" id="45365at2759"/>
<dbReference type="InterPro" id="IPR006652">
    <property type="entry name" value="Kelch_1"/>
</dbReference>
<evidence type="ECO:0000256" key="1">
    <source>
        <dbReference type="ARBA" id="ARBA00022441"/>
    </source>
</evidence>
<reference evidence="4 5" key="1">
    <citation type="submission" date="2020-06" db="EMBL/GenBank/DDBJ databases">
        <title>Transcriptomic and genomic resources for Thalictrum thalictroides and T. hernandezii: Facilitating candidate gene discovery in an emerging model plant lineage.</title>
        <authorList>
            <person name="Arias T."/>
            <person name="Riano-Pachon D.M."/>
            <person name="Di Stilio V.S."/>
        </authorList>
    </citation>
    <scope>NUCLEOTIDE SEQUENCE [LARGE SCALE GENOMIC DNA]</scope>
    <source>
        <strain evidence="5">cv. WT478/WT964</strain>
        <tissue evidence="4">Leaves</tissue>
    </source>
</reference>
<dbReference type="Pfam" id="PF07646">
    <property type="entry name" value="Kelch_2"/>
    <property type="match status" value="1"/>
</dbReference>
<evidence type="ECO:0000259" key="3">
    <source>
        <dbReference type="PROSITE" id="PS00028"/>
    </source>
</evidence>
<dbReference type="PANTHER" id="PTHR46344:SF28">
    <property type="entry name" value="F-BOX DOMAIN-CONTAINING PROTEIN"/>
    <property type="match status" value="1"/>
</dbReference>
<dbReference type="InterPro" id="IPR011498">
    <property type="entry name" value="Kelch_2"/>
</dbReference>
<keyword evidence="5" id="KW-1185">Reference proteome</keyword>
<dbReference type="InterPro" id="IPR001810">
    <property type="entry name" value="F-box_dom"/>
</dbReference>
<keyword evidence="1" id="KW-0880">Kelch repeat</keyword>
<protein>
    <submittedName>
        <fullName evidence="4">F-box/kelch-repeat protein SKIP30</fullName>
    </submittedName>
</protein>
<name>A0A7J6XF91_THATH</name>